<dbReference type="InterPro" id="IPR001810">
    <property type="entry name" value="F-box_dom"/>
</dbReference>
<accession>A0ABQ8FCM5</accession>
<feature type="repeat" description="WD" evidence="3">
    <location>
        <begin position="395"/>
        <end position="434"/>
    </location>
</feature>
<dbReference type="Gene3D" id="2.130.10.10">
    <property type="entry name" value="YVTN repeat-like/Quinoprotein amine dehydrogenase"/>
    <property type="match status" value="2"/>
</dbReference>
<dbReference type="Proteomes" id="UP001648503">
    <property type="component" value="Unassembled WGS sequence"/>
</dbReference>
<protein>
    <recommendedName>
        <fullName evidence="5">F-box domain-containing protein</fullName>
    </recommendedName>
</protein>
<dbReference type="SUPFAM" id="SSF81383">
    <property type="entry name" value="F-box domain"/>
    <property type="match status" value="1"/>
</dbReference>
<feature type="repeat" description="WD" evidence="3">
    <location>
        <begin position="555"/>
        <end position="594"/>
    </location>
</feature>
<dbReference type="InterPro" id="IPR015943">
    <property type="entry name" value="WD40/YVTN_repeat-like_dom_sf"/>
</dbReference>
<evidence type="ECO:0000256" key="4">
    <source>
        <dbReference type="SAM" id="MobiDB-lite"/>
    </source>
</evidence>
<evidence type="ECO:0000256" key="1">
    <source>
        <dbReference type="ARBA" id="ARBA00022574"/>
    </source>
</evidence>
<proteinExistence type="predicted"/>
<comment type="caution">
    <text evidence="6">The sequence shown here is derived from an EMBL/GenBank/DDBJ whole genome shotgun (WGS) entry which is preliminary data.</text>
</comment>
<evidence type="ECO:0000313" key="6">
    <source>
        <dbReference type="EMBL" id="KAH6595977.1"/>
    </source>
</evidence>
<feature type="repeat" description="WD" evidence="3">
    <location>
        <begin position="475"/>
        <end position="514"/>
    </location>
</feature>
<dbReference type="InterPro" id="IPR036322">
    <property type="entry name" value="WD40_repeat_dom_sf"/>
</dbReference>
<feature type="domain" description="F-box" evidence="5">
    <location>
        <begin position="203"/>
        <end position="250"/>
    </location>
</feature>
<dbReference type="PANTHER" id="PTHR19848">
    <property type="entry name" value="WD40 REPEAT PROTEIN"/>
    <property type="match status" value="1"/>
</dbReference>
<dbReference type="EMBL" id="JAFCIX010000260">
    <property type="protein sequence ID" value="KAH6595977.1"/>
    <property type="molecule type" value="Genomic_DNA"/>
</dbReference>
<dbReference type="InterPro" id="IPR001680">
    <property type="entry name" value="WD40_rpt"/>
</dbReference>
<dbReference type="PANTHER" id="PTHR19848:SF8">
    <property type="entry name" value="F-BOX AND WD REPEAT DOMAIN CONTAINING 7"/>
    <property type="match status" value="1"/>
</dbReference>
<dbReference type="PROSITE" id="PS00678">
    <property type="entry name" value="WD_REPEATS_1"/>
    <property type="match status" value="4"/>
</dbReference>
<dbReference type="Gene3D" id="1.20.1280.50">
    <property type="match status" value="1"/>
</dbReference>
<gene>
    <name evidence="6" type="ORF">BASA50_005450</name>
</gene>
<dbReference type="SUPFAM" id="SSF50978">
    <property type="entry name" value="WD40 repeat-like"/>
    <property type="match status" value="1"/>
</dbReference>
<evidence type="ECO:0000256" key="3">
    <source>
        <dbReference type="PROSITE-ProRule" id="PRU00221"/>
    </source>
</evidence>
<reference evidence="6 7" key="1">
    <citation type="submission" date="2021-02" db="EMBL/GenBank/DDBJ databases">
        <title>Variation within the Batrachochytrium salamandrivorans European outbreak.</title>
        <authorList>
            <person name="Kelly M."/>
            <person name="Pasmans F."/>
            <person name="Shea T.P."/>
            <person name="Munoz J.F."/>
            <person name="Carranza S."/>
            <person name="Cuomo C.A."/>
            <person name="Martel A."/>
        </authorList>
    </citation>
    <scope>NUCLEOTIDE SEQUENCE [LARGE SCALE GENOMIC DNA]</scope>
    <source>
        <strain evidence="6 7">AMFP18/2</strain>
    </source>
</reference>
<name>A0ABQ8FCM5_9FUNG</name>
<evidence type="ECO:0000259" key="5">
    <source>
        <dbReference type="PROSITE" id="PS50181"/>
    </source>
</evidence>
<dbReference type="InterPro" id="IPR036047">
    <property type="entry name" value="F-box-like_dom_sf"/>
</dbReference>
<feature type="repeat" description="WD" evidence="3">
    <location>
        <begin position="435"/>
        <end position="474"/>
    </location>
</feature>
<dbReference type="PRINTS" id="PR00320">
    <property type="entry name" value="GPROTEINBRPT"/>
</dbReference>
<evidence type="ECO:0000256" key="2">
    <source>
        <dbReference type="ARBA" id="ARBA00022737"/>
    </source>
</evidence>
<feature type="repeat" description="WD" evidence="3">
    <location>
        <begin position="595"/>
        <end position="634"/>
    </location>
</feature>
<dbReference type="Pfam" id="PF00400">
    <property type="entry name" value="WD40"/>
    <property type="match status" value="6"/>
</dbReference>
<dbReference type="InterPro" id="IPR020472">
    <property type="entry name" value="WD40_PAC1"/>
</dbReference>
<feature type="region of interest" description="Disordered" evidence="4">
    <location>
        <begin position="259"/>
        <end position="305"/>
    </location>
</feature>
<keyword evidence="1 3" id="KW-0853">WD repeat</keyword>
<dbReference type="CDD" id="cd00200">
    <property type="entry name" value="WD40"/>
    <property type="match status" value="1"/>
</dbReference>
<dbReference type="PROSITE" id="PS50294">
    <property type="entry name" value="WD_REPEATS_REGION"/>
    <property type="match status" value="5"/>
</dbReference>
<sequence>MSTTATATADMLHAVSPSITSSNDNSTCDSPTTSIDAFYSSYGSAASNPMTKTSDRIAECLSIFNSEATPAHRKHILVQLIGACTVREIRFVQLCVSQRTATRLISPIQLPANRSFSHTANPLSQEHPKETSTHTVSPTMMHLATAHTSKTLNATRLPASTCTLVPPTLHSKHNKLLHQPLSTSILTTHLQSISPWQPSLISLDSFQDLADELIVHILSYVHSTATLSECARANRRFHLIMADNSLWRQICTMRKLTPVRASPTKPTTPGGSGGGHGHGHGRHREISTPTLGMNRPARHHSMHIPLGSSPECRWPSLPALLRESLAPAPWKKVYMDNHLTWTNWMKGRFQLTSVHPSASTGRLCLNFDDQQAVSVKVGEPAQLWDIQTGQPKMVLGGHEGMISAVKFDRRMIVSGGSDATVRIWNAETGACLHTLIGHLGEVTCVQHDADIVISGSEDHTARIWRISDGRCDQTLRGHSGAVCCLQFRNNTLVTGSTDTTLCVWDINTGRCVRTLSGHTSHVFCVQFDDRYICSGSNDTNIKIWDVSTGHLVRTLTGHHLGVVCLQFDQTKIVSGSADKTIKVWNIKTGHTMYTLKQHTGSIWNLYFTKTQLISSSLDETLLIWDFACEEPLTNTACKISYEDNEDTRGDEMWDE</sequence>
<dbReference type="SMART" id="SM00320">
    <property type="entry name" value="WD40"/>
    <property type="match status" value="6"/>
</dbReference>
<keyword evidence="7" id="KW-1185">Reference proteome</keyword>
<dbReference type="Pfam" id="PF12937">
    <property type="entry name" value="F-box-like"/>
    <property type="match status" value="1"/>
</dbReference>
<dbReference type="InterPro" id="IPR019775">
    <property type="entry name" value="WD40_repeat_CS"/>
</dbReference>
<evidence type="ECO:0000313" key="7">
    <source>
        <dbReference type="Proteomes" id="UP001648503"/>
    </source>
</evidence>
<organism evidence="6 7">
    <name type="scientific">Batrachochytrium salamandrivorans</name>
    <dbReference type="NCBI Taxonomy" id="1357716"/>
    <lineage>
        <taxon>Eukaryota</taxon>
        <taxon>Fungi</taxon>
        <taxon>Fungi incertae sedis</taxon>
        <taxon>Chytridiomycota</taxon>
        <taxon>Chytridiomycota incertae sedis</taxon>
        <taxon>Chytridiomycetes</taxon>
        <taxon>Rhizophydiales</taxon>
        <taxon>Rhizophydiales incertae sedis</taxon>
        <taxon>Batrachochytrium</taxon>
    </lineage>
</organism>
<keyword evidence="2" id="KW-0677">Repeat</keyword>
<dbReference type="PROSITE" id="PS50181">
    <property type="entry name" value="FBOX"/>
    <property type="match status" value="1"/>
</dbReference>
<dbReference type="PROSITE" id="PS50082">
    <property type="entry name" value="WD_REPEATS_2"/>
    <property type="match status" value="6"/>
</dbReference>
<feature type="repeat" description="WD" evidence="3">
    <location>
        <begin position="515"/>
        <end position="554"/>
    </location>
</feature>